<dbReference type="AlphaFoldDB" id="A0A6G0PX61"/>
<dbReference type="Proteomes" id="UP000486351">
    <property type="component" value="Unassembled WGS sequence"/>
</dbReference>
<feature type="non-terminal residue" evidence="2">
    <location>
        <position position="122"/>
    </location>
</feature>
<gene>
    <name evidence="2" type="ORF">PF008_g33345</name>
</gene>
<organism evidence="2 3">
    <name type="scientific">Phytophthora fragariae</name>
    <dbReference type="NCBI Taxonomy" id="53985"/>
    <lineage>
        <taxon>Eukaryota</taxon>
        <taxon>Sar</taxon>
        <taxon>Stramenopiles</taxon>
        <taxon>Oomycota</taxon>
        <taxon>Peronosporomycetes</taxon>
        <taxon>Peronosporales</taxon>
        <taxon>Peronosporaceae</taxon>
        <taxon>Phytophthora</taxon>
    </lineage>
</organism>
<comment type="caution">
    <text evidence="2">The sequence shown here is derived from an EMBL/GenBank/DDBJ whole genome shotgun (WGS) entry which is preliminary data.</text>
</comment>
<proteinExistence type="predicted"/>
<name>A0A6G0PX61_9STRA</name>
<accession>A0A6G0PX61</accession>
<feature type="compositionally biased region" description="Low complexity" evidence="1">
    <location>
        <begin position="39"/>
        <end position="57"/>
    </location>
</feature>
<evidence type="ECO:0000313" key="3">
    <source>
        <dbReference type="Proteomes" id="UP000486351"/>
    </source>
</evidence>
<evidence type="ECO:0000256" key="1">
    <source>
        <dbReference type="SAM" id="MobiDB-lite"/>
    </source>
</evidence>
<feature type="compositionally biased region" description="Basic and acidic residues" evidence="1">
    <location>
        <begin position="25"/>
        <end position="34"/>
    </location>
</feature>
<reference evidence="2 3" key="1">
    <citation type="submission" date="2018-09" db="EMBL/GenBank/DDBJ databases">
        <title>Genomic investigation of the strawberry pathogen Phytophthora fragariae indicates pathogenicity is determined by transcriptional variation in three key races.</title>
        <authorList>
            <person name="Adams T.M."/>
            <person name="Armitage A.D."/>
            <person name="Sobczyk M.K."/>
            <person name="Bates H.J."/>
            <person name="Dunwell J.M."/>
            <person name="Nellist C.F."/>
            <person name="Harrison R.J."/>
        </authorList>
    </citation>
    <scope>NUCLEOTIDE SEQUENCE [LARGE SCALE GENOMIC DNA]</scope>
    <source>
        <strain evidence="2 3">NOV-77</strain>
    </source>
</reference>
<feature type="region of interest" description="Disordered" evidence="1">
    <location>
        <begin position="1"/>
        <end position="67"/>
    </location>
</feature>
<sequence length="122" mass="12926">MHGSPSRQGSQTTTTPPWSPPSPSVDRRRGHGDVRTSPVTSSQASTIAASSQTSTVAPWSPQSPFNRLRRHRTVVVPLWFAEVFESDGYDSEALEIIGSPAPPRRASVTPSASSSPGFAVVG</sequence>
<feature type="region of interest" description="Disordered" evidence="1">
    <location>
        <begin position="99"/>
        <end position="122"/>
    </location>
</feature>
<evidence type="ECO:0000313" key="2">
    <source>
        <dbReference type="EMBL" id="KAE9259492.1"/>
    </source>
</evidence>
<dbReference type="EMBL" id="QXFY01012124">
    <property type="protein sequence ID" value="KAE9259492.1"/>
    <property type="molecule type" value="Genomic_DNA"/>
</dbReference>
<protein>
    <submittedName>
        <fullName evidence="2">Uncharacterized protein</fullName>
    </submittedName>
</protein>